<reference evidence="2 3" key="1">
    <citation type="submission" date="2019-05" db="EMBL/GenBank/DDBJ databases">
        <title>Emergence of the Ug99 lineage of the wheat stem rust pathogen through somatic hybridization.</title>
        <authorList>
            <person name="Li F."/>
            <person name="Upadhyaya N.M."/>
            <person name="Sperschneider J."/>
            <person name="Matny O."/>
            <person name="Nguyen-Phuc H."/>
            <person name="Mago R."/>
            <person name="Raley C."/>
            <person name="Miller M.E."/>
            <person name="Silverstein K.A.T."/>
            <person name="Henningsen E."/>
            <person name="Hirsch C.D."/>
            <person name="Visser B."/>
            <person name="Pretorius Z.A."/>
            <person name="Steffenson B.J."/>
            <person name="Schwessinger B."/>
            <person name="Dodds P.N."/>
            <person name="Figueroa M."/>
        </authorList>
    </citation>
    <scope>NUCLEOTIDE SEQUENCE [LARGE SCALE GENOMIC DNA]</scope>
    <source>
        <strain evidence="2">21-0</strain>
    </source>
</reference>
<dbReference type="OrthoDB" id="10285135at2759"/>
<name>A0A5B0QJT9_PUCGR</name>
<proteinExistence type="predicted"/>
<evidence type="ECO:0000313" key="3">
    <source>
        <dbReference type="Proteomes" id="UP000324748"/>
    </source>
</evidence>
<keyword evidence="3" id="KW-1185">Reference proteome</keyword>
<organism evidence="2 3">
    <name type="scientific">Puccinia graminis f. sp. tritici</name>
    <dbReference type="NCBI Taxonomy" id="56615"/>
    <lineage>
        <taxon>Eukaryota</taxon>
        <taxon>Fungi</taxon>
        <taxon>Dikarya</taxon>
        <taxon>Basidiomycota</taxon>
        <taxon>Pucciniomycotina</taxon>
        <taxon>Pucciniomycetes</taxon>
        <taxon>Pucciniales</taxon>
        <taxon>Pucciniaceae</taxon>
        <taxon>Puccinia</taxon>
    </lineage>
</organism>
<dbReference type="Proteomes" id="UP000324748">
    <property type="component" value="Unassembled WGS sequence"/>
</dbReference>
<comment type="caution">
    <text evidence="2">The sequence shown here is derived from an EMBL/GenBank/DDBJ whole genome shotgun (WGS) entry which is preliminary data.</text>
</comment>
<evidence type="ECO:0000313" key="2">
    <source>
        <dbReference type="EMBL" id="KAA1113456.1"/>
    </source>
</evidence>
<evidence type="ECO:0000256" key="1">
    <source>
        <dbReference type="SAM" id="SignalP"/>
    </source>
</evidence>
<evidence type="ECO:0008006" key="4">
    <source>
        <dbReference type="Google" id="ProtNLM"/>
    </source>
</evidence>
<feature type="signal peptide" evidence="1">
    <location>
        <begin position="1"/>
        <end position="21"/>
    </location>
</feature>
<feature type="chain" id="PRO_5022948001" description="Hydrophobin" evidence="1">
    <location>
        <begin position="22"/>
        <end position="102"/>
    </location>
</feature>
<keyword evidence="1" id="KW-0732">Signal</keyword>
<dbReference type="EMBL" id="VSWC01000015">
    <property type="protein sequence ID" value="KAA1113456.1"/>
    <property type="molecule type" value="Genomic_DNA"/>
</dbReference>
<dbReference type="AlphaFoldDB" id="A0A5B0QJT9"/>
<sequence length="102" mass="11413">MLQFFRLVALVSLIAPWGVTSQDWHFGCKRNVDAICRIDMKDPEKVTLKWAERLYPGKRDYKCGSGAYPICCHQGRFNINGSPTKSLLVPVQDTVSCHGGGQ</sequence>
<protein>
    <recommendedName>
        <fullName evidence="4">Hydrophobin</fullName>
    </recommendedName>
</protein>
<accession>A0A5B0QJT9</accession>
<gene>
    <name evidence="2" type="ORF">PGT21_031871</name>
</gene>